<dbReference type="Proteomes" id="UP000035955">
    <property type="component" value="Unassembled WGS sequence"/>
</dbReference>
<dbReference type="EMBL" id="LABY01000009">
    <property type="protein sequence ID" value="KMO42983.1"/>
    <property type="molecule type" value="Genomic_DNA"/>
</dbReference>
<dbReference type="RefSeq" id="WP_048442328.1">
    <property type="nucleotide sequence ID" value="NZ_LABY01000009.1"/>
</dbReference>
<keyword evidence="3" id="KW-1185">Reference proteome</keyword>
<gene>
    <name evidence="2" type="ORF">VQ02_01190</name>
</gene>
<evidence type="ECO:0000313" key="2">
    <source>
        <dbReference type="EMBL" id="KMO42983.1"/>
    </source>
</evidence>
<evidence type="ECO:0000256" key="1">
    <source>
        <dbReference type="SAM" id="SignalP"/>
    </source>
</evidence>
<evidence type="ECO:0000313" key="3">
    <source>
        <dbReference type="Proteomes" id="UP000035955"/>
    </source>
</evidence>
<dbReference type="InterPro" id="IPR007332">
    <property type="entry name" value="DUF411"/>
</dbReference>
<comment type="caution">
    <text evidence="2">The sequence shown here is derived from an EMBL/GenBank/DDBJ whole genome shotgun (WGS) entry which is preliminary data.</text>
</comment>
<dbReference type="Pfam" id="PF04214">
    <property type="entry name" value="DUF411"/>
    <property type="match status" value="1"/>
</dbReference>
<name>A0A0J6TBH4_9HYPH</name>
<accession>A0A0J6TBH4</accession>
<sequence>MKADRMPSRRTMLAGLAAGLAMGRQAFAAGLPEVAVTKDPSCGCCQRWGDHLREAGFTVTVTEAPVNPLKARLGVPRELASCHTAQVGGYVVEGHVPAGAIKRLLAEKPKGAGLAVPGMPGEPTGMEVEGMEPDTYDVVLFGPETRSVFARYRGAELA</sequence>
<dbReference type="InterPro" id="IPR006311">
    <property type="entry name" value="TAT_signal"/>
</dbReference>
<organism evidence="2 3">
    <name type="scientific">Methylobacterium variabile</name>
    <dbReference type="NCBI Taxonomy" id="298794"/>
    <lineage>
        <taxon>Bacteria</taxon>
        <taxon>Pseudomonadati</taxon>
        <taxon>Pseudomonadota</taxon>
        <taxon>Alphaproteobacteria</taxon>
        <taxon>Hyphomicrobiales</taxon>
        <taxon>Methylobacteriaceae</taxon>
        <taxon>Methylobacterium</taxon>
    </lineage>
</organism>
<reference evidence="2 3" key="1">
    <citation type="submission" date="2015-03" db="EMBL/GenBank/DDBJ databases">
        <title>Genome sequencing of Methylobacterium variabile DSM 16961.</title>
        <authorList>
            <person name="Chaudhry V."/>
            <person name="Patil P.B."/>
        </authorList>
    </citation>
    <scope>NUCLEOTIDE SEQUENCE [LARGE SCALE GENOMIC DNA]</scope>
    <source>
        <strain evidence="2 3">DSM 16961</strain>
    </source>
</reference>
<feature type="signal peptide" evidence="1">
    <location>
        <begin position="1"/>
        <end position="28"/>
    </location>
</feature>
<proteinExistence type="predicted"/>
<keyword evidence="1" id="KW-0732">Signal</keyword>
<protein>
    <submittedName>
        <fullName evidence="2">Metal-binding protein</fullName>
    </submittedName>
</protein>
<dbReference type="AlphaFoldDB" id="A0A0J6TBH4"/>
<feature type="chain" id="PRO_5005282510" evidence="1">
    <location>
        <begin position="29"/>
        <end position="158"/>
    </location>
</feature>
<dbReference type="PATRIC" id="fig|298794.3.peg.7646"/>
<dbReference type="PROSITE" id="PS51318">
    <property type="entry name" value="TAT"/>
    <property type="match status" value="1"/>
</dbReference>